<dbReference type="SUPFAM" id="SSF102114">
    <property type="entry name" value="Radical SAM enzymes"/>
    <property type="match status" value="1"/>
</dbReference>
<evidence type="ECO:0000259" key="4">
    <source>
        <dbReference type="SMART" id="SM00729"/>
    </source>
</evidence>
<keyword evidence="2" id="KW-0408">Iron</keyword>
<dbReference type="PANTHER" id="PTHR43432">
    <property type="entry name" value="SLR0285 PROTEIN"/>
    <property type="match status" value="1"/>
</dbReference>
<protein>
    <submittedName>
        <fullName evidence="5">PA0069 family radical SAM protein</fullName>
    </submittedName>
</protein>
<dbReference type="SFLD" id="SFLDS00029">
    <property type="entry name" value="Radical_SAM"/>
    <property type="match status" value="1"/>
</dbReference>
<dbReference type="InterPro" id="IPR040086">
    <property type="entry name" value="MJ0683-like"/>
</dbReference>
<evidence type="ECO:0000256" key="1">
    <source>
        <dbReference type="ARBA" id="ARBA00022723"/>
    </source>
</evidence>
<dbReference type="GO" id="GO:0003824">
    <property type="term" value="F:catalytic activity"/>
    <property type="evidence" value="ECO:0007669"/>
    <property type="project" value="InterPro"/>
</dbReference>
<dbReference type="GO" id="GO:0046872">
    <property type="term" value="F:metal ion binding"/>
    <property type="evidence" value="ECO:0007669"/>
    <property type="project" value="UniProtKB-KW"/>
</dbReference>
<keyword evidence="1" id="KW-0479">Metal-binding</keyword>
<dbReference type="EMBL" id="VWSH01000001">
    <property type="protein sequence ID" value="KAA5536596.1"/>
    <property type="molecule type" value="Genomic_DNA"/>
</dbReference>
<feature type="domain" description="Elp3/MiaA/NifB-like radical SAM core" evidence="4">
    <location>
        <begin position="70"/>
        <end position="298"/>
    </location>
</feature>
<dbReference type="PANTHER" id="PTHR43432:SF3">
    <property type="entry name" value="SLR0285 PROTEIN"/>
    <property type="match status" value="1"/>
</dbReference>
<dbReference type="InterPro" id="IPR006638">
    <property type="entry name" value="Elp3/MiaA/NifB-like_rSAM"/>
</dbReference>
<dbReference type="InterPro" id="IPR007197">
    <property type="entry name" value="rSAM"/>
</dbReference>
<dbReference type="GO" id="GO:0051536">
    <property type="term" value="F:iron-sulfur cluster binding"/>
    <property type="evidence" value="ECO:0007669"/>
    <property type="project" value="UniProtKB-KW"/>
</dbReference>
<comment type="caution">
    <text evidence="5">The sequence shown here is derived from an EMBL/GenBank/DDBJ whole genome shotgun (WGS) entry which is preliminary data.</text>
</comment>
<keyword evidence="6" id="KW-1185">Reference proteome</keyword>
<reference evidence="5 6" key="1">
    <citation type="submission" date="2019-09" db="EMBL/GenBank/DDBJ databases">
        <title>Genome sequence and assembly of Taibaiella sp.</title>
        <authorList>
            <person name="Chhetri G."/>
        </authorList>
    </citation>
    <scope>NUCLEOTIDE SEQUENCE [LARGE SCALE GENOMIC DNA]</scope>
    <source>
        <strain evidence="5 6">KVB11</strain>
    </source>
</reference>
<sequence>MIMHPEEKDNSFIKGRGAQINPKNHFLKGEYGQDHVEGIDDWEENERKTQYIYDESKTIVNTVKSPDVGMAFSLNPYQGCEHGCIYCYARNSHEYWGYSAGLDFESKIVVKHNAPQLLRKYFENKNWTPAPVSLSGNTDCYQPIERKMKLTRQLLEVCLEFRNPVGIITKNALVLRDLDIIQELAKLNLICVYTSITSVDEKLRLILEPRTASYKSRLKVVETLSKNNIPTGIMNAPLIPGLNDMHVHDTLKAAAEAGAKWAGYTIVRLNGAIGEIFKDWLFKTLPDRADKVWHQIEACHGGQVNDSRFTTRMRGEGQFAEIIRQQFKLYCRKFHLNESRFEYDLSQFRRLKGNQLSLF</sequence>
<dbReference type="SMART" id="SM00729">
    <property type="entry name" value="Elp3"/>
    <property type="match status" value="1"/>
</dbReference>
<gene>
    <name evidence="5" type="ORF">F0919_02695</name>
</gene>
<dbReference type="AlphaFoldDB" id="A0A5M6CNL4"/>
<keyword evidence="3" id="KW-0411">Iron-sulfur</keyword>
<dbReference type="NCBIfam" id="NF033668">
    <property type="entry name" value="rSAM_PA0069"/>
    <property type="match status" value="1"/>
</dbReference>
<organism evidence="5 6">
    <name type="scientific">Taibaiella lutea</name>
    <dbReference type="NCBI Taxonomy" id="2608001"/>
    <lineage>
        <taxon>Bacteria</taxon>
        <taxon>Pseudomonadati</taxon>
        <taxon>Bacteroidota</taxon>
        <taxon>Chitinophagia</taxon>
        <taxon>Chitinophagales</taxon>
        <taxon>Chitinophagaceae</taxon>
        <taxon>Taibaiella</taxon>
    </lineage>
</organism>
<dbReference type="SFLD" id="SFLDG01084">
    <property type="entry name" value="Uncharacterised_Radical_SAM_Su"/>
    <property type="match status" value="1"/>
</dbReference>
<name>A0A5M6CNL4_9BACT</name>
<evidence type="ECO:0000313" key="6">
    <source>
        <dbReference type="Proteomes" id="UP000323632"/>
    </source>
</evidence>
<dbReference type="Pfam" id="PF04055">
    <property type="entry name" value="Radical_SAM"/>
    <property type="match status" value="1"/>
</dbReference>
<accession>A0A5M6CNL4</accession>
<dbReference type="Proteomes" id="UP000323632">
    <property type="component" value="Unassembled WGS sequence"/>
</dbReference>
<dbReference type="RefSeq" id="WP_150031173.1">
    <property type="nucleotide sequence ID" value="NZ_VWSH01000001.1"/>
</dbReference>
<proteinExistence type="predicted"/>
<evidence type="ECO:0000256" key="2">
    <source>
        <dbReference type="ARBA" id="ARBA00023004"/>
    </source>
</evidence>
<evidence type="ECO:0000313" key="5">
    <source>
        <dbReference type="EMBL" id="KAA5536596.1"/>
    </source>
</evidence>
<dbReference type="Gene3D" id="3.80.30.30">
    <property type="match status" value="1"/>
</dbReference>
<evidence type="ECO:0000256" key="3">
    <source>
        <dbReference type="ARBA" id="ARBA00023014"/>
    </source>
</evidence>
<dbReference type="InterPro" id="IPR058240">
    <property type="entry name" value="rSAM_sf"/>
</dbReference>